<dbReference type="NCBIfam" id="TIGR01511">
    <property type="entry name" value="ATPase-IB1_Cu"/>
    <property type="match status" value="1"/>
</dbReference>
<evidence type="ECO:0000313" key="17">
    <source>
        <dbReference type="EMBL" id="SEH51477.1"/>
    </source>
</evidence>
<reference evidence="18" key="1">
    <citation type="submission" date="2016-10" db="EMBL/GenBank/DDBJ databases">
        <authorList>
            <person name="Varghese N."/>
            <person name="Submissions S."/>
        </authorList>
    </citation>
    <scope>NUCLEOTIDE SEQUENCE [LARGE SCALE GENOMIC DNA]</scope>
    <source>
        <strain evidence="18">DSM 13234</strain>
    </source>
</reference>
<keyword evidence="12 15" id="KW-1133">Transmembrane helix</keyword>
<feature type="transmembrane region" description="Helical" evidence="15">
    <location>
        <begin position="201"/>
        <end position="218"/>
    </location>
</feature>
<dbReference type="InterPro" id="IPR021993">
    <property type="entry name" value="ATPase-cat-bd"/>
</dbReference>
<dbReference type="Gene3D" id="3.40.50.1000">
    <property type="entry name" value="HAD superfamily/HAD-like"/>
    <property type="match status" value="1"/>
</dbReference>
<dbReference type="OrthoDB" id="9760802at2"/>
<evidence type="ECO:0000256" key="4">
    <source>
        <dbReference type="ARBA" id="ARBA00022475"/>
    </source>
</evidence>
<dbReference type="SUPFAM" id="SSF81653">
    <property type="entry name" value="Calcium ATPase, transduction domain A"/>
    <property type="match status" value="1"/>
</dbReference>
<evidence type="ECO:0000256" key="14">
    <source>
        <dbReference type="ARBA" id="ARBA00023136"/>
    </source>
</evidence>
<dbReference type="Gene3D" id="3.40.1110.10">
    <property type="entry name" value="Calcium-transporting ATPase, cytoplasmic domain N"/>
    <property type="match status" value="1"/>
</dbReference>
<evidence type="ECO:0000256" key="5">
    <source>
        <dbReference type="ARBA" id="ARBA00022553"/>
    </source>
</evidence>
<dbReference type="GO" id="GO:0005507">
    <property type="term" value="F:copper ion binding"/>
    <property type="evidence" value="ECO:0007669"/>
    <property type="project" value="TreeGrafter"/>
</dbReference>
<dbReference type="Gene3D" id="2.70.150.10">
    <property type="entry name" value="Calcium-transporting ATPase, cytoplasmic transduction domain A"/>
    <property type="match status" value="1"/>
</dbReference>
<keyword evidence="8 15" id="KW-0547">Nucleotide-binding</keyword>
<dbReference type="CDD" id="cd00371">
    <property type="entry name" value="HMA"/>
    <property type="match status" value="1"/>
</dbReference>
<keyword evidence="7 15" id="KW-0479">Metal-binding</keyword>
<dbReference type="EMBL" id="FNWO01000012">
    <property type="protein sequence ID" value="SEH51477.1"/>
    <property type="molecule type" value="Genomic_DNA"/>
</dbReference>
<dbReference type="Pfam" id="PF00702">
    <property type="entry name" value="Hydrolase"/>
    <property type="match status" value="1"/>
</dbReference>
<dbReference type="GO" id="GO:0055070">
    <property type="term" value="P:copper ion homeostasis"/>
    <property type="evidence" value="ECO:0007669"/>
    <property type="project" value="TreeGrafter"/>
</dbReference>
<dbReference type="PROSITE" id="PS50846">
    <property type="entry name" value="HMA_2"/>
    <property type="match status" value="1"/>
</dbReference>
<feature type="transmembrane region" description="Helical" evidence="15">
    <location>
        <begin position="262"/>
        <end position="280"/>
    </location>
</feature>
<dbReference type="InterPro" id="IPR036163">
    <property type="entry name" value="HMA_dom_sf"/>
</dbReference>
<keyword evidence="5" id="KW-0597">Phosphoprotein</keyword>
<dbReference type="GO" id="GO:0043682">
    <property type="term" value="F:P-type divalent copper transporter activity"/>
    <property type="evidence" value="ECO:0007669"/>
    <property type="project" value="TreeGrafter"/>
</dbReference>
<evidence type="ECO:0000256" key="12">
    <source>
        <dbReference type="ARBA" id="ARBA00022989"/>
    </source>
</evidence>
<evidence type="ECO:0000256" key="11">
    <source>
        <dbReference type="ARBA" id="ARBA00022967"/>
    </source>
</evidence>
<dbReference type="GO" id="GO:0016887">
    <property type="term" value="F:ATP hydrolysis activity"/>
    <property type="evidence" value="ECO:0007669"/>
    <property type="project" value="InterPro"/>
</dbReference>
<keyword evidence="13" id="KW-0406">Ion transport</keyword>
<evidence type="ECO:0000256" key="3">
    <source>
        <dbReference type="ARBA" id="ARBA00022448"/>
    </source>
</evidence>
<evidence type="ECO:0000256" key="1">
    <source>
        <dbReference type="ARBA" id="ARBA00004651"/>
    </source>
</evidence>
<dbReference type="InterPro" id="IPR008250">
    <property type="entry name" value="ATPase_P-typ_transduc_dom_A_sf"/>
</dbReference>
<dbReference type="PROSITE" id="PS01047">
    <property type="entry name" value="HMA_1"/>
    <property type="match status" value="1"/>
</dbReference>
<dbReference type="GO" id="GO:0005886">
    <property type="term" value="C:plasma membrane"/>
    <property type="evidence" value="ECO:0007669"/>
    <property type="project" value="UniProtKB-SubCell"/>
</dbReference>
<sequence>MTAPVALCRHCGAPLGEGGADRDGFCCAGCAAAYALISAQGLDLYYRRRCLDPTVPPPRPAADDVAAAWSEHVVLLPGGEASLSLMVDGVQCGACVWLIESLLTRQPGVTWARVNLTTRRLALRFRPDQTGPDAVLAPVLAVGYRLVPFDPERLESDERRRERALLRAMAVTGFAAANVMLLSVSVWAGHAQGMGPATRGLLHWLSALVALPAIVYGLRPFAASALTALRAGRTNMDVPITIGVVLTSAMSLWETIAAGPHVYFDSAVSLLFFLLIGRYLDARARGRARNAVEHLLALDARAVLVIEADGSRRLVPPRRVAVGQTVLVAAGERVGIDGRVIEGCSDVESGLLTGESVPVAAAPGSLLYAGTINLTAPLRLRVTAVGEETLLAGIVRMMEDAEQGRARHVALAERVAGWYAPVVHLTALATFVGWGVLAGMAWQPALLIAVSVLIVTCPCALALAVPVVQVVASGRLMRRGVLVKSATALERLAAVDHVVFDKTGTLTAGRPLLCRDGGWSEDDLADAAALAVRSTHPLARALAAAAPQARPADGVVEHPGQGLSRPDGVRLGARAFVGVPDSGESDGPGLWLARPGRASVRFVFADAPRVDAAETIAALGRLGLSVEMLSGDRPAIVAGLARAVGITDWRGGCAPADKVARLTALAAAGRRVLMVGDGLNDAPALAAAHVSISPACGADISRAAADLVFQGAGLAPVAEAVGVARRARAVTGQNLALSVGYNLLAVPLAIAGVVTPLIAAIAMSASSLLVIVNALRLSGGRR</sequence>
<dbReference type="NCBIfam" id="TIGR01494">
    <property type="entry name" value="ATPase_P-type"/>
    <property type="match status" value="1"/>
</dbReference>
<gene>
    <name evidence="17" type="ORF">SAMN04244559_02725</name>
</gene>
<dbReference type="InterPro" id="IPR006121">
    <property type="entry name" value="HMA_dom"/>
</dbReference>
<evidence type="ECO:0000259" key="16">
    <source>
        <dbReference type="PROSITE" id="PS50846"/>
    </source>
</evidence>
<dbReference type="Pfam" id="PF00122">
    <property type="entry name" value="E1-E2_ATPase"/>
    <property type="match status" value="1"/>
</dbReference>
<feature type="transmembrane region" description="Helical" evidence="15">
    <location>
        <begin position="164"/>
        <end position="189"/>
    </location>
</feature>
<evidence type="ECO:0000256" key="2">
    <source>
        <dbReference type="ARBA" id="ARBA00006024"/>
    </source>
</evidence>
<dbReference type="PANTHER" id="PTHR43520:SF5">
    <property type="entry name" value="CATION-TRANSPORTING P-TYPE ATPASE-RELATED"/>
    <property type="match status" value="1"/>
</dbReference>
<feature type="domain" description="HMA" evidence="16">
    <location>
        <begin position="81"/>
        <end position="147"/>
    </location>
</feature>
<keyword evidence="4 15" id="KW-1003">Cell membrane</keyword>
<comment type="subcellular location">
    <subcellularLocation>
        <location evidence="1">Cell membrane</location>
        <topology evidence="1">Multi-pass membrane protein</topology>
    </subcellularLocation>
</comment>
<keyword evidence="18" id="KW-1185">Reference proteome</keyword>
<dbReference type="InterPro" id="IPR018303">
    <property type="entry name" value="ATPase_P-typ_P_site"/>
</dbReference>
<name>A0A1H6IQP8_MAGFU</name>
<accession>A0A1H6IQP8</accession>
<dbReference type="InterPro" id="IPR059000">
    <property type="entry name" value="ATPase_P-type_domA"/>
</dbReference>
<dbReference type="SUPFAM" id="SSF56784">
    <property type="entry name" value="HAD-like"/>
    <property type="match status" value="1"/>
</dbReference>
<feature type="transmembrane region" description="Helical" evidence="15">
    <location>
        <begin position="735"/>
        <end position="751"/>
    </location>
</feature>
<protein>
    <submittedName>
        <fullName evidence="17">Cu2+-exporting ATPase</fullName>
    </submittedName>
</protein>
<feature type="transmembrane region" description="Helical" evidence="15">
    <location>
        <begin position="238"/>
        <end position="256"/>
    </location>
</feature>
<keyword evidence="14 15" id="KW-0472">Membrane</keyword>
<feature type="transmembrane region" description="Helical" evidence="15">
    <location>
        <begin position="446"/>
        <end position="472"/>
    </location>
</feature>
<evidence type="ECO:0000256" key="10">
    <source>
        <dbReference type="ARBA" id="ARBA00022842"/>
    </source>
</evidence>
<evidence type="ECO:0000256" key="6">
    <source>
        <dbReference type="ARBA" id="ARBA00022692"/>
    </source>
</evidence>
<dbReference type="SUPFAM" id="SSF55008">
    <property type="entry name" value="HMA, heavy metal-associated domain"/>
    <property type="match status" value="1"/>
</dbReference>
<keyword evidence="6 15" id="KW-0812">Transmembrane</keyword>
<dbReference type="InterPro" id="IPR023298">
    <property type="entry name" value="ATPase_P-typ_TM_dom_sf"/>
</dbReference>
<proteinExistence type="inferred from homology"/>
<dbReference type="InterPro" id="IPR023299">
    <property type="entry name" value="ATPase_P-typ_cyto_dom_N"/>
</dbReference>
<dbReference type="SUPFAM" id="SSF81665">
    <property type="entry name" value="Calcium ATPase, transmembrane domain M"/>
    <property type="match status" value="1"/>
</dbReference>
<dbReference type="AlphaFoldDB" id="A0A1H6IQP8"/>
<dbReference type="NCBIfam" id="TIGR01525">
    <property type="entry name" value="ATPase-IB_hvy"/>
    <property type="match status" value="1"/>
</dbReference>
<keyword evidence="9 15" id="KW-0067">ATP-binding</keyword>
<evidence type="ECO:0000256" key="13">
    <source>
        <dbReference type="ARBA" id="ARBA00023065"/>
    </source>
</evidence>
<dbReference type="NCBIfam" id="TIGR01512">
    <property type="entry name" value="ATPase-IB2_Cd"/>
    <property type="match status" value="1"/>
</dbReference>
<dbReference type="PANTHER" id="PTHR43520">
    <property type="entry name" value="ATP7, ISOFORM B"/>
    <property type="match status" value="1"/>
</dbReference>
<evidence type="ECO:0000313" key="18">
    <source>
        <dbReference type="Proteomes" id="UP000182983"/>
    </source>
</evidence>
<dbReference type="Pfam" id="PF12156">
    <property type="entry name" value="ATPase-cat_bd"/>
    <property type="match status" value="1"/>
</dbReference>
<dbReference type="Pfam" id="PF00403">
    <property type="entry name" value="HMA"/>
    <property type="match status" value="1"/>
</dbReference>
<organism evidence="17 18">
    <name type="scientific">Magnetospirillum fulvum</name>
    <name type="common">Rhodospirillum fulvum</name>
    <dbReference type="NCBI Taxonomy" id="1082"/>
    <lineage>
        <taxon>Bacteria</taxon>
        <taxon>Pseudomonadati</taxon>
        <taxon>Pseudomonadota</taxon>
        <taxon>Alphaproteobacteria</taxon>
        <taxon>Rhodospirillales</taxon>
        <taxon>Rhodospirillaceae</taxon>
        <taxon>Magnetospirillum</taxon>
    </lineage>
</organism>
<dbReference type="GO" id="GO:0005524">
    <property type="term" value="F:ATP binding"/>
    <property type="evidence" value="ECO:0007669"/>
    <property type="project" value="UniProtKB-UniRule"/>
</dbReference>
<dbReference type="SUPFAM" id="SSF81660">
    <property type="entry name" value="Metal cation-transporting ATPase, ATP-binding domain N"/>
    <property type="match status" value="1"/>
</dbReference>
<dbReference type="InterPro" id="IPR027256">
    <property type="entry name" value="P-typ_ATPase_IB"/>
</dbReference>
<feature type="transmembrane region" description="Helical" evidence="15">
    <location>
        <begin position="415"/>
        <end position="440"/>
    </location>
</feature>
<comment type="similarity">
    <text evidence="2 15">Belongs to the cation transport ATPase (P-type) (TC 3.A.3) family. Type IB subfamily.</text>
</comment>
<dbReference type="InterPro" id="IPR001757">
    <property type="entry name" value="P_typ_ATPase"/>
</dbReference>
<evidence type="ECO:0000256" key="8">
    <source>
        <dbReference type="ARBA" id="ARBA00022741"/>
    </source>
</evidence>
<keyword evidence="11" id="KW-1278">Translocase</keyword>
<evidence type="ECO:0000256" key="7">
    <source>
        <dbReference type="ARBA" id="ARBA00022723"/>
    </source>
</evidence>
<evidence type="ECO:0000256" key="9">
    <source>
        <dbReference type="ARBA" id="ARBA00022840"/>
    </source>
</evidence>
<dbReference type="InterPro" id="IPR023214">
    <property type="entry name" value="HAD_sf"/>
</dbReference>
<feature type="transmembrane region" description="Helical" evidence="15">
    <location>
        <begin position="757"/>
        <end position="775"/>
    </location>
</feature>
<dbReference type="PROSITE" id="PS00154">
    <property type="entry name" value="ATPASE_E1_E2"/>
    <property type="match status" value="1"/>
</dbReference>
<dbReference type="Proteomes" id="UP000182983">
    <property type="component" value="Unassembled WGS sequence"/>
</dbReference>
<dbReference type="InterPro" id="IPR036412">
    <property type="entry name" value="HAD-like_sf"/>
</dbReference>
<dbReference type="PRINTS" id="PR00119">
    <property type="entry name" value="CATATPASE"/>
</dbReference>
<keyword evidence="10" id="KW-0460">Magnesium</keyword>
<evidence type="ECO:0000256" key="15">
    <source>
        <dbReference type="RuleBase" id="RU362081"/>
    </source>
</evidence>
<keyword evidence="3" id="KW-0813">Transport</keyword>
<dbReference type="Gene3D" id="3.30.70.100">
    <property type="match status" value="1"/>
</dbReference>
<dbReference type="InterPro" id="IPR017969">
    <property type="entry name" value="Heavy-metal-associated_CS"/>
</dbReference>
<dbReference type="RefSeq" id="WP_074769491.1">
    <property type="nucleotide sequence ID" value="NZ_FNWO01000012.1"/>
</dbReference>